<evidence type="ECO:0008006" key="5">
    <source>
        <dbReference type="Google" id="ProtNLM"/>
    </source>
</evidence>
<dbReference type="KEGG" id="nneo:PQG83_15035"/>
<feature type="transmembrane region" description="Helical" evidence="2">
    <location>
        <begin position="25"/>
        <end position="43"/>
    </location>
</feature>
<feature type="region of interest" description="Disordered" evidence="1">
    <location>
        <begin position="268"/>
        <end position="290"/>
    </location>
</feature>
<feature type="transmembrane region" description="Helical" evidence="2">
    <location>
        <begin position="210"/>
        <end position="230"/>
    </location>
</feature>
<evidence type="ECO:0000256" key="1">
    <source>
        <dbReference type="SAM" id="MobiDB-lite"/>
    </source>
</evidence>
<reference evidence="3 4" key="1">
    <citation type="submission" date="2023-01" db="EMBL/GenBank/DDBJ databases">
        <title>Cultivation and genomic characterization of new, ubiquitous marine nitrite-oxidizing bacteria from the Nitrospirales.</title>
        <authorList>
            <person name="Mueller A.J."/>
            <person name="Daebeler A."/>
            <person name="Herbold C.W."/>
            <person name="Kirkegaard R.H."/>
            <person name="Daims H."/>
        </authorList>
    </citation>
    <scope>NUCLEOTIDE SEQUENCE [LARGE SCALE GENOMIC DNA]</scope>
    <source>
        <strain evidence="3 4">DK</strain>
    </source>
</reference>
<evidence type="ECO:0000313" key="3">
    <source>
        <dbReference type="EMBL" id="WNM61061.1"/>
    </source>
</evidence>
<keyword evidence="2" id="KW-1133">Transmembrane helix</keyword>
<organism evidence="3 4">
    <name type="scientific">Candidatus Nitrospira neomarina</name>
    <dbReference type="NCBI Taxonomy" id="3020899"/>
    <lineage>
        <taxon>Bacteria</taxon>
        <taxon>Pseudomonadati</taxon>
        <taxon>Nitrospirota</taxon>
        <taxon>Nitrospiria</taxon>
        <taxon>Nitrospirales</taxon>
        <taxon>Nitrospiraceae</taxon>
        <taxon>Nitrospira</taxon>
    </lineage>
</organism>
<keyword evidence="2" id="KW-0472">Membrane</keyword>
<dbReference type="AlphaFoldDB" id="A0AA96GP20"/>
<dbReference type="EMBL" id="CP116968">
    <property type="protein sequence ID" value="WNM61061.1"/>
    <property type="molecule type" value="Genomic_DNA"/>
</dbReference>
<sequence>MPSTFGLWEFLSRDVTFLGGPNSPMLSWLGSVGIVVFFLWHILKMRKETASVRLAFNRVRPMLNALANERKEIDRNRFTHHPGKGFSTHVDRAASTSNRLDSEDIHTLDSGMKQEPIFRDAWAQYRMTLILEQVPWFVDPRIFSTKRAAEVFTQEALIAKHVNLPFYRQLPSFITGLGLLLTFLALFIGLGKLHAEGSEIVGIQGLINGLAGKFLTSIIGLIIANVFTFIEKPLMARLTNDHYIFLGLIDQLFPRKTMEQMLEQLTAMQGRSPKDHSASGGESRPHLAGWETNGLAGSTADLTAAIQTLSALQQEQHAEFRRTVAELPRIMTDRLHGPLNDLNDAIHSLTKCLKEANLHPMPTETPFENRPALWKTSAYARSPSMISFFDKISSWSKRPGPVRHRRTG</sequence>
<dbReference type="RefSeq" id="WP_312742672.1">
    <property type="nucleotide sequence ID" value="NZ_CP116968.1"/>
</dbReference>
<proteinExistence type="predicted"/>
<evidence type="ECO:0000256" key="2">
    <source>
        <dbReference type="SAM" id="Phobius"/>
    </source>
</evidence>
<accession>A0AA96GP20</accession>
<feature type="transmembrane region" description="Helical" evidence="2">
    <location>
        <begin position="170"/>
        <end position="190"/>
    </location>
</feature>
<gene>
    <name evidence="3" type="ORF">PQG83_15035</name>
</gene>
<evidence type="ECO:0000313" key="4">
    <source>
        <dbReference type="Proteomes" id="UP001302494"/>
    </source>
</evidence>
<name>A0AA96GP20_9BACT</name>
<dbReference type="Proteomes" id="UP001302494">
    <property type="component" value="Chromosome"/>
</dbReference>
<keyword evidence="2" id="KW-0812">Transmembrane</keyword>
<keyword evidence="4" id="KW-1185">Reference proteome</keyword>
<protein>
    <recommendedName>
        <fullName evidence="5">MotA/TolQ/ExbB proton channel domain-containing protein</fullName>
    </recommendedName>
</protein>